<sequence>MATPGKQYISRNLSGRVLTRGYTENGWTYLDLRTRKSRVSERWVKSSYFKIMCITQAWQASQHRAKRKKLKHTITLLQLIKLYPKDHMCPVFKTPLVFGGGLNKFSPSIDRINNLKGYVKGNVQWISSRANTLKRDATAKELYTLADYISTINKTKI</sequence>
<organism evidence="1 2">
    <name type="scientific">Pelagibacter phage HTVC119P</name>
    <dbReference type="NCBI Taxonomy" id="2283020"/>
    <lineage>
        <taxon>Viruses</taxon>
        <taxon>Duplodnaviria</taxon>
        <taxon>Heunggongvirae</taxon>
        <taxon>Uroviricota</taxon>
        <taxon>Caudoviricetes</taxon>
        <taxon>Autographivirales</taxon>
        <taxon>Votkovvirus</taxon>
    </lineage>
</organism>
<accession>A0AC59HC78</accession>
<gene>
    <name evidence="1" type="ORF">P119_gp20</name>
</gene>
<protein>
    <submittedName>
        <fullName evidence="1">Uncharacterized protein</fullName>
    </submittedName>
</protein>
<dbReference type="EMBL" id="MH598806">
    <property type="protein sequence ID" value="AXH71369.1"/>
    <property type="molecule type" value="Genomic_DNA"/>
</dbReference>
<evidence type="ECO:0000313" key="1">
    <source>
        <dbReference type="EMBL" id="AXH71369.1"/>
    </source>
</evidence>
<dbReference type="Proteomes" id="UP000317351">
    <property type="component" value="Segment"/>
</dbReference>
<name>A0AC59HC78_9CAUD</name>
<evidence type="ECO:0000313" key="2">
    <source>
        <dbReference type="Proteomes" id="UP000317351"/>
    </source>
</evidence>
<proteinExistence type="predicted"/>
<reference evidence="1 2" key="1">
    <citation type="journal article" date="2019" name="Environ. Microbiol.">
        <title>Pelagiphages in the Podoviridae family integrate into host genomes.</title>
        <authorList>
            <person name="Zhao Y."/>
            <person name="Qin F."/>
            <person name="Zhang R."/>
            <person name="Giovannoni S.J."/>
            <person name="Zhang Z."/>
            <person name="Sun J."/>
            <person name="Du S."/>
            <person name="Rensing C."/>
        </authorList>
    </citation>
    <scope>NUCLEOTIDE SEQUENCE [LARGE SCALE GENOMIC DNA]</scope>
</reference>